<accession>A0A0B6YTE6</accession>
<feature type="non-terminal residue" evidence="2">
    <location>
        <position position="83"/>
    </location>
</feature>
<dbReference type="EMBL" id="HACG01011920">
    <property type="protein sequence ID" value="CEK58785.1"/>
    <property type="molecule type" value="Transcribed_RNA"/>
</dbReference>
<protein>
    <submittedName>
        <fullName evidence="2">Uncharacterized protein</fullName>
    </submittedName>
</protein>
<evidence type="ECO:0000256" key="1">
    <source>
        <dbReference type="SAM" id="MobiDB-lite"/>
    </source>
</evidence>
<evidence type="ECO:0000313" key="2">
    <source>
        <dbReference type="EMBL" id="CEK58785.1"/>
    </source>
</evidence>
<name>A0A0B6YTE6_9EUPU</name>
<sequence length="83" mass="9056">STPLALSSDNSRGRSGTSPYNIGKFSSSPKQSFSSTQRSTERLKSHVLVPSHNPERSSIQSSPRVSTARNSQHRTIDGMEIIL</sequence>
<feature type="region of interest" description="Disordered" evidence="1">
    <location>
        <begin position="1"/>
        <end position="83"/>
    </location>
</feature>
<dbReference type="AlphaFoldDB" id="A0A0B6YTE6"/>
<organism evidence="2">
    <name type="scientific">Arion vulgaris</name>
    <dbReference type="NCBI Taxonomy" id="1028688"/>
    <lineage>
        <taxon>Eukaryota</taxon>
        <taxon>Metazoa</taxon>
        <taxon>Spiralia</taxon>
        <taxon>Lophotrochozoa</taxon>
        <taxon>Mollusca</taxon>
        <taxon>Gastropoda</taxon>
        <taxon>Heterobranchia</taxon>
        <taxon>Euthyneura</taxon>
        <taxon>Panpulmonata</taxon>
        <taxon>Eupulmonata</taxon>
        <taxon>Stylommatophora</taxon>
        <taxon>Helicina</taxon>
        <taxon>Arionoidea</taxon>
        <taxon>Arionidae</taxon>
        <taxon>Arion</taxon>
    </lineage>
</organism>
<feature type="compositionally biased region" description="Low complexity" evidence="1">
    <location>
        <begin position="24"/>
        <end position="38"/>
    </location>
</feature>
<gene>
    <name evidence="2" type="primary">ORF34187</name>
</gene>
<feature type="compositionally biased region" description="Polar residues" evidence="1">
    <location>
        <begin position="1"/>
        <end position="20"/>
    </location>
</feature>
<reference evidence="2" key="1">
    <citation type="submission" date="2014-12" db="EMBL/GenBank/DDBJ databases">
        <title>Insight into the proteome of Arion vulgaris.</title>
        <authorList>
            <person name="Aradska J."/>
            <person name="Bulat T."/>
            <person name="Smidak R."/>
            <person name="Sarate P."/>
            <person name="Gangsoo J."/>
            <person name="Sialana F."/>
            <person name="Bilban M."/>
            <person name="Lubec G."/>
        </authorList>
    </citation>
    <scope>NUCLEOTIDE SEQUENCE</scope>
    <source>
        <tissue evidence="2">Skin</tissue>
    </source>
</reference>
<feature type="non-terminal residue" evidence="2">
    <location>
        <position position="1"/>
    </location>
</feature>
<feature type="compositionally biased region" description="Polar residues" evidence="1">
    <location>
        <begin position="56"/>
        <end position="70"/>
    </location>
</feature>
<proteinExistence type="predicted"/>